<keyword evidence="2" id="KW-1185">Reference proteome</keyword>
<evidence type="ECO:0000313" key="1">
    <source>
        <dbReference type="Ensembl" id="ENSECRP00000008241.1"/>
    </source>
</evidence>
<name>A0A8C4S1Q8_ERPCA</name>
<accession>A0A8C4S1Q8</accession>
<protein>
    <submittedName>
        <fullName evidence="1">Uncharacterized protein</fullName>
    </submittedName>
</protein>
<proteinExistence type="predicted"/>
<dbReference type="Ensembl" id="ENSECRT00000008373.1">
    <property type="protein sequence ID" value="ENSECRP00000008241.1"/>
    <property type="gene ID" value="ENSECRG00000005497.1"/>
</dbReference>
<dbReference type="Proteomes" id="UP000694620">
    <property type="component" value="Chromosome 4"/>
</dbReference>
<reference evidence="1" key="1">
    <citation type="submission" date="2021-06" db="EMBL/GenBank/DDBJ databases">
        <authorList>
            <consortium name="Wellcome Sanger Institute Data Sharing"/>
        </authorList>
    </citation>
    <scope>NUCLEOTIDE SEQUENCE [LARGE SCALE GENOMIC DNA]</scope>
</reference>
<reference evidence="1" key="3">
    <citation type="submission" date="2025-09" db="UniProtKB">
        <authorList>
            <consortium name="Ensembl"/>
        </authorList>
    </citation>
    <scope>IDENTIFICATION</scope>
</reference>
<sequence>VERLDLIKMSYFKPKNAMLFTYVSSWTCGYKGHCRRSCLAWEYTVGHHGCPLCDCANLRLLY</sequence>
<dbReference type="AlphaFoldDB" id="A0A8C4S1Q8"/>
<organism evidence="1 2">
    <name type="scientific">Erpetoichthys calabaricus</name>
    <name type="common">Rope fish</name>
    <name type="synonym">Calamoichthys calabaricus</name>
    <dbReference type="NCBI Taxonomy" id="27687"/>
    <lineage>
        <taxon>Eukaryota</taxon>
        <taxon>Metazoa</taxon>
        <taxon>Chordata</taxon>
        <taxon>Craniata</taxon>
        <taxon>Vertebrata</taxon>
        <taxon>Euteleostomi</taxon>
        <taxon>Actinopterygii</taxon>
        <taxon>Polypteriformes</taxon>
        <taxon>Polypteridae</taxon>
        <taxon>Erpetoichthys</taxon>
    </lineage>
</organism>
<evidence type="ECO:0000313" key="2">
    <source>
        <dbReference type="Proteomes" id="UP000694620"/>
    </source>
</evidence>
<reference evidence="1" key="2">
    <citation type="submission" date="2025-08" db="UniProtKB">
        <authorList>
            <consortium name="Ensembl"/>
        </authorList>
    </citation>
    <scope>IDENTIFICATION</scope>
</reference>